<accession>A0A565CPK6</accession>
<sequence length="93" mass="10092">MGDTAEPTLAQITAIQGLTNRMTQLEYQQNQETESTTESSTDPVRANPNQDGATATDKPVIEPNYIKTATARITAQDEARTEKKTSHGTVGRV</sequence>
<gene>
    <name evidence="2" type="ORF">ANE_LOCUS25928</name>
</gene>
<feature type="compositionally biased region" description="Basic and acidic residues" evidence="1">
    <location>
        <begin position="75"/>
        <end position="85"/>
    </location>
</feature>
<proteinExistence type="predicted"/>
<dbReference type="Proteomes" id="UP000489600">
    <property type="component" value="Unassembled WGS sequence"/>
</dbReference>
<evidence type="ECO:0000256" key="1">
    <source>
        <dbReference type="SAM" id="MobiDB-lite"/>
    </source>
</evidence>
<keyword evidence="3" id="KW-1185">Reference proteome</keyword>
<evidence type="ECO:0000313" key="2">
    <source>
        <dbReference type="EMBL" id="VVB15484.1"/>
    </source>
</evidence>
<name>A0A565CPK6_9BRAS</name>
<feature type="region of interest" description="Disordered" evidence="1">
    <location>
        <begin position="23"/>
        <end position="93"/>
    </location>
</feature>
<protein>
    <submittedName>
        <fullName evidence="2">Uncharacterized protein</fullName>
    </submittedName>
</protein>
<evidence type="ECO:0000313" key="3">
    <source>
        <dbReference type="Proteomes" id="UP000489600"/>
    </source>
</evidence>
<comment type="caution">
    <text evidence="2">The sequence shown here is derived from an EMBL/GenBank/DDBJ whole genome shotgun (WGS) entry which is preliminary data.</text>
</comment>
<dbReference type="AlphaFoldDB" id="A0A565CPK6"/>
<dbReference type="EMBL" id="CABITT030000008">
    <property type="protein sequence ID" value="VVB15484.1"/>
    <property type="molecule type" value="Genomic_DNA"/>
</dbReference>
<reference evidence="2" key="1">
    <citation type="submission" date="2019-07" db="EMBL/GenBank/DDBJ databases">
        <authorList>
            <person name="Dittberner H."/>
        </authorList>
    </citation>
    <scope>NUCLEOTIDE SEQUENCE [LARGE SCALE GENOMIC DNA]</scope>
</reference>
<organism evidence="2 3">
    <name type="scientific">Arabis nemorensis</name>
    <dbReference type="NCBI Taxonomy" id="586526"/>
    <lineage>
        <taxon>Eukaryota</taxon>
        <taxon>Viridiplantae</taxon>
        <taxon>Streptophyta</taxon>
        <taxon>Embryophyta</taxon>
        <taxon>Tracheophyta</taxon>
        <taxon>Spermatophyta</taxon>
        <taxon>Magnoliopsida</taxon>
        <taxon>eudicotyledons</taxon>
        <taxon>Gunneridae</taxon>
        <taxon>Pentapetalae</taxon>
        <taxon>rosids</taxon>
        <taxon>malvids</taxon>
        <taxon>Brassicales</taxon>
        <taxon>Brassicaceae</taxon>
        <taxon>Arabideae</taxon>
        <taxon>Arabis</taxon>
    </lineage>
</organism>
<feature type="compositionally biased region" description="Low complexity" evidence="1">
    <location>
        <begin position="32"/>
        <end position="41"/>
    </location>
</feature>